<evidence type="ECO:0000256" key="2">
    <source>
        <dbReference type="SAM" id="SignalP"/>
    </source>
</evidence>
<sequence length="806" mass="87363">MRPRLFVKVMTTAALLSACTFPAYADVNLTDIEGSYAKDAILELVEKGIINGKGNGKFDPTSKISRQDFAIILARALELDTSSTPSRPTFNDVPAEHYSFSYVEAAVQAGLIQGQGSGRFGLGQNLSRQDMAVLFVRSLGVDSAGMGSQLSFTDASQISGYAKDAVGAAVELGLVTGNPNGTFNPLGSADRQSVALVASRFLETKQELENNQNTPPVKEEPKPEPTQPSTPGSGSTPAPSTPSQPSNPNPPAPNPPNPNPPTDPEQPQPDTTSPTLTLVSQPITGIGTSVKVKSSEAGTVYLVPSSLNQPARTSLEEIAGNLKEAAKATISAANTETELPTNRLLPGDYKVYAVDAAGNVSAPSSTIKVESAANAMHLPKLILVDHKTLALEYEYEYDNELDPLYVPTKDLISIQAYNNLNLPIEQITINGSSVRIRLEYSLPLFDLNVSYKNSPQHDQRIRTLEGRESPEFVEYGTVLFQQPDEEQLRSALAGLLEDAEELLAQIEELTVPYPPDITETLGHSIADAKDVLENEQSPKTELQSTYYNLYNATNIFEPITYSLAKNATPFVLNGNPDEVTITAIHAAEDSYHVRNIKNLIQLKQANKAAYVEYNPNLEEFEVKVDYRVVGHVEIESKDGSMEVTKVSNGVTITPAAVVGHGNYDAELRFRIFQYGKEIGSIELPIQFDLTGPTATRATYEYYLGIITVNSEELLYLPDGSANADIQFNPNGEDLPVSLIQGIDFNITNPLTTKRISIDIELTSEGKEKLAMYGQGGKLHIILSGLTDYVGNPIQSVPVEAIVSSRR</sequence>
<feature type="signal peptide" evidence="2">
    <location>
        <begin position="1"/>
        <end position="25"/>
    </location>
</feature>
<organism evidence="4 5">
    <name type="scientific">Paenibacillus lemnae</name>
    <dbReference type="NCBI Taxonomy" id="1330551"/>
    <lineage>
        <taxon>Bacteria</taxon>
        <taxon>Bacillati</taxon>
        <taxon>Bacillota</taxon>
        <taxon>Bacilli</taxon>
        <taxon>Bacillales</taxon>
        <taxon>Paenibacillaceae</taxon>
        <taxon>Paenibacillus</taxon>
    </lineage>
</organism>
<reference evidence="4 5" key="1">
    <citation type="submission" date="2020-04" db="EMBL/GenBank/DDBJ databases">
        <title>Paenibacillus algicola sp. nov., a novel marine bacterium producing alginate lyase.</title>
        <authorList>
            <person name="Huang H."/>
        </authorList>
    </citation>
    <scope>NUCLEOTIDE SEQUENCE [LARGE SCALE GENOMIC DNA]</scope>
    <source>
        <strain evidence="4 5">L7-75</strain>
    </source>
</reference>
<dbReference type="Proteomes" id="UP000565468">
    <property type="component" value="Unassembled WGS sequence"/>
</dbReference>
<keyword evidence="5" id="KW-1185">Reference proteome</keyword>
<feature type="compositionally biased region" description="Low complexity" evidence="1">
    <location>
        <begin position="227"/>
        <end position="238"/>
    </location>
</feature>
<dbReference type="PANTHER" id="PTHR43308">
    <property type="entry name" value="OUTER MEMBRANE PROTEIN ALPHA-RELATED"/>
    <property type="match status" value="1"/>
</dbReference>
<dbReference type="PANTHER" id="PTHR43308:SF5">
    <property type="entry name" value="S-LAYER PROTEIN _ PEPTIDOGLYCAN ENDO-BETA-N-ACETYLGLUCOSAMINIDASE"/>
    <property type="match status" value="1"/>
</dbReference>
<feature type="compositionally biased region" description="Pro residues" evidence="1">
    <location>
        <begin position="239"/>
        <end position="267"/>
    </location>
</feature>
<dbReference type="InterPro" id="IPR051465">
    <property type="entry name" value="Cell_Envelope_Struct_Comp"/>
</dbReference>
<gene>
    <name evidence="4" type="ORF">HII30_01055</name>
</gene>
<dbReference type="PROSITE" id="PS51272">
    <property type="entry name" value="SLH"/>
    <property type="match status" value="3"/>
</dbReference>
<dbReference type="Pfam" id="PF00395">
    <property type="entry name" value="SLH"/>
    <property type="match status" value="3"/>
</dbReference>
<evidence type="ECO:0000313" key="4">
    <source>
        <dbReference type="EMBL" id="NMO94373.1"/>
    </source>
</evidence>
<dbReference type="InterPro" id="IPR001119">
    <property type="entry name" value="SLH_dom"/>
</dbReference>
<feature type="region of interest" description="Disordered" evidence="1">
    <location>
        <begin position="205"/>
        <end position="281"/>
    </location>
</feature>
<dbReference type="EMBL" id="JABBPN010000001">
    <property type="protein sequence ID" value="NMO94373.1"/>
    <property type="molecule type" value="Genomic_DNA"/>
</dbReference>
<feature type="domain" description="SLH" evidence="3">
    <location>
        <begin position="149"/>
        <end position="212"/>
    </location>
</feature>
<feature type="domain" description="SLH" evidence="3">
    <location>
        <begin position="88"/>
        <end position="148"/>
    </location>
</feature>
<dbReference type="PROSITE" id="PS51257">
    <property type="entry name" value="PROKAR_LIPOPROTEIN"/>
    <property type="match status" value="1"/>
</dbReference>
<keyword evidence="2" id="KW-0732">Signal</keyword>
<evidence type="ECO:0000313" key="5">
    <source>
        <dbReference type="Proteomes" id="UP000565468"/>
    </source>
</evidence>
<name>A0A848M3F6_PAELE</name>
<dbReference type="AlphaFoldDB" id="A0A848M3F6"/>
<feature type="chain" id="PRO_5032688473" evidence="2">
    <location>
        <begin position="26"/>
        <end position="806"/>
    </location>
</feature>
<accession>A0A848M3F6</accession>
<feature type="domain" description="SLH" evidence="3">
    <location>
        <begin position="24"/>
        <end position="87"/>
    </location>
</feature>
<evidence type="ECO:0000259" key="3">
    <source>
        <dbReference type="PROSITE" id="PS51272"/>
    </source>
</evidence>
<evidence type="ECO:0000256" key="1">
    <source>
        <dbReference type="SAM" id="MobiDB-lite"/>
    </source>
</evidence>
<comment type="caution">
    <text evidence="4">The sequence shown here is derived from an EMBL/GenBank/DDBJ whole genome shotgun (WGS) entry which is preliminary data.</text>
</comment>
<proteinExistence type="predicted"/>
<protein>
    <submittedName>
        <fullName evidence="4">S-layer homology domain-containing protein</fullName>
    </submittedName>
</protein>
<dbReference type="RefSeq" id="WP_169503068.1">
    <property type="nucleotide sequence ID" value="NZ_JABBPN010000001.1"/>
</dbReference>